<feature type="region of interest" description="Disordered" evidence="1">
    <location>
        <begin position="374"/>
        <end position="434"/>
    </location>
</feature>
<gene>
    <name evidence="2" type="ORF">C1SCF055_LOCUS24865</name>
</gene>
<reference evidence="2" key="1">
    <citation type="submission" date="2022-10" db="EMBL/GenBank/DDBJ databases">
        <authorList>
            <person name="Chen Y."/>
            <person name="Dougan E. K."/>
            <person name="Chan C."/>
            <person name="Rhodes N."/>
            <person name="Thang M."/>
        </authorList>
    </citation>
    <scope>NUCLEOTIDE SEQUENCE</scope>
</reference>
<feature type="compositionally biased region" description="Acidic residues" evidence="1">
    <location>
        <begin position="524"/>
        <end position="542"/>
    </location>
</feature>
<feature type="compositionally biased region" description="Low complexity" evidence="1">
    <location>
        <begin position="252"/>
        <end position="263"/>
    </location>
</feature>
<feature type="compositionally biased region" description="Basic and acidic residues" evidence="1">
    <location>
        <begin position="406"/>
        <end position="419"/>
    </location>
</feature>
<dbReference type="OrthoDB" id="10398959at2759"/>
<evidence type="ECO:0000313" key="2">
    <source>
        <dbReference type="EMBL" id="CAI3998581.1"/>
    </source>
</evidence>
<feature type="region of interest" description="Disordered" evidence="1">
    <location>
        <begin position="277"/>
        <end position="300"/>
    </location>
</feature>
<sequence length="562" mass="60306">MPAGPSPARELFEKLADDFRFDRLVVDHILDLKLESLRVRAGEGPHSLTELPTCFSVVETFKAWCHFIPWDGFRFPIIADLLQADTFSRLPAGPRLMGARMSIGTQTGAVASAKAAPSLVTRVLSAPGADCPKGKSVVCTDTVSTSNLNSNPRSEVSNVGTVLQVQILETPPKEPHPKRQVDDVLPVATPVRSSLQAKAKLSEPDTVVTTPVMKHRFSTPGRPLAPSQTSFSRMFFSPAPVVKQPEPERKAPAPVAAAGTAASVPAPVPASVMATKDEKMAKSPESQPATDGSVGETTPVTPVSLHKISAAIFGNRGAVECFRGRVRYRRGPTAKAEATAKAKAKNTKEQVGRPRGKRRNLAVKVVGRKAMAKAKAKSASKAAVMRGKAMKAVSARRRRARPVPEVSREDPMEVVKDQADPADLADPADQAGGRPMRMILAGKDALKTASRKAPEIPPPRIRSAAAAADEGKESEDELPLSRLIEQKAPVSKVPAPTSWSEQLSYPLESAKFPIRIYPMGQAPQDEDDPWSSCSEPEDDDLLDAGKVRSVRQISPAVEQLSM</sequence>
<reference evidence="3" key="2">
    <citation type="submission" date="2024-04" db="EMBL/GenBank/DDBJ databases">
        <authorList>
            <person name="Chen Y."/>
            <person name="Shah S."/>
            <person name="Dougan E. K."/>
            <person name="Thang M."/>
            <person name="Chan C."/>
        </authorList>
    </citation>
    <scope>NUCLEOTIDE SEQUENCE [LARGE SCALE GENOMIC DNA]</scope>
</reference>
<dbReference type="EMBL" id="CAMXCT010002505">
    <property type="protein sequence ID" value="CAI3998581.1"/>
    <property type="molecule type" value="Genomic_DNA"/>
</dbReference>
<evidence type="ECO:0000256" key="1">
    <source>
        <dbReference type="SAM" id="MobiDB-lite"/>
    </source>
</evidence>
<organism evidence="2">
    <name type="scientific">Cladocopium goreaui</name>
    <dbReference type="NCBI Taxonomy" id="2562237"/>
    <lineage>
        <taxon>Eukaryota</taxon>
        <taxon>Sar</taxon>
        <taxon>Alveolata</taxon>
        <taxon>Dinophyceae</taxon>
        <taxon>Suessiales</taxon>
        <taxon>Symbiodiniaceae</taxon>
        <taxon>Cladocopium</taxon>
    </lineage>
</organism>
<dbReference type="EMBL" id="CAMXCT020002505">
    <property type="protein sequence ID" value="CAL1151956.1"/>
    <property type="molecule type" value="Genomic_DNA"/>
</dbReference>
<evidence type="ECO:0000313" key="4">
    <source>
        <dbReference type="Proteomes" id="UP001152797"/>
    </source>
</evidence>
<dbReference type="EMBL" id="CAMXCT030002505">
    <property type="protein sequence ID" value="CAL4785893.1"/>
    <property type="molecule type" value="Genomic_DNA"/>
</dbReference>
<proteinExistence type="predicted"/>
<name>A0A9P1CWD2_9DINO</name>
<dbReference type="AlphaFoldDB" id="A0A9P1CWD2"/>
<dbReference type="Proteomes" id="UP001152797">
    <property type="component" value="Unassembled WGS sequence"/>
</dbReference>
<feature type="region of interest" description="Disordered" evidence="1">
    <location>
        <begin position="240"/>
        <end position="263"/>
    </location>
</feature>
<feature type="compositionally biased region" description="Polar residues" evidence="1">
    <location>
        <begin position="284"/>
        <end position="300"/>
    </location>
</feature>
<feature type="region of interest" description="Disordered" evidence="1">
    <location>
        <begin position="450"/>
        <end position="500"/>
    </location>
</feature>
<protein>
    <submittedName>
        <fullName evidence="2">Uncharacterized protein</fullName>
    </submittedName>
</protein>
<feature type="compositionally biased region" description="Low complexity" evidence="1">
    <location>
        <begin position="421"/>
        <end position="431"/>
    </location>
</feature>
<accession>A0A9P1CWD2</accession>
<comment type="caution">
    <text evidence="2">The sequence shown here is derived from an EMBL/GenBank/DDBJ whole genome shotgun (WGS) entry which is preliminary data.</text>
</comment>
<feature type="region of interest" description="Disordered" evidence="1">
    <location>
        <begin position="333"/>
        <end position="356"/>
    </location>
</feature>
<keyword evidence="4" id="KW-1185">Reference proteome</keyword>
<feature type="region of interest" description="Disordered" evidence="1">
    <location>
        <begin position="516"/>
        <end position="548"/>
    </location>
</feature>
<evidence type="ECO:0000313" key="3">
    <source>
        <dbReference type="EMBL" id="CAL1151956.1"/>
    </source>
</evidence>